<accession>A0A518G5T9</accession>
<keyword evidence="7" id="KW-1185">Reference proteome</keyword>
<comment type="subcellular location">
    <subcellularLocation>
        <location evidence="4">Cytoplasm</location>
    </subcellularLocation>
</comment>
<feature type="region of interest" description="Disordered" evidence="5">
    <location>
        <begin position="58"/>
        <end position="83"/>
    </location>
</feature>
<sequence>MLILSRRAAECICLGDDIVLTIVAVGNDKVRIGVKAPPGVRILRNELEIQVEPGETLLPFASPGQAEKRSEPASDATSAMAAAKVPGGSTLRGFINSRRQAA</sequence>
<keyword evidence="3 4" id="KW-0694">RNA-binding</keyword>
<organism evidence="6 7">
    <name type="scientific">Aureliella helgolandensis</name>
    <dbReference type="NCBI Taxonomy" id="2527968"/>
    <lineage>
        <taxon>Bacteria</taxon>
        <taxon>Pseudomonadati</taxon>
        <taxon>Planctomycetota</taxon>
        <taxon>Planctomycetia</taxon>
        <taxon>Pirellulales</taxon>
        <taxon>Pirellulaceae</taxon>
        <taxon>Aureliella</taxon>
    </lineage>
</organism>
<evidence type="ECO:0000313" key="7">
    <source>
        <dbReference type="Proteomes" id="UP000318017"/>
    </source>
</evidence>
<dbReference type="GO" id="GO:1902208">
    <property type="term" value="P:regulation of bacterial-type flagellum assembly"/>
    <property type="evidence" value="ECO:0007669"/>
    <property type="project" value="UniProtKB-UniRule"/>
</dbReference>
<keyword evidence="4" id="KW-0678">Repressor</keyword>
<comment type="subunit">
    <text evidence="4">Homodimer; the beta-strands of each monomer intercalate to form a hydrophobic core, while the alpha-helices form wings that extend away from the core.</text>
</comment>
<evidence type="ECO:0000313" key="6">
    <source>
        <dbReference type="EMBL" id="QDV23957.1"/>
    </source>
</evidence>
<proteinExistence type="inferred from homology"/>
<reference evidence="6 7" key="1">
    <citation type="submission" date="2019-02" db="EMBL/GenBank/DDBJ databases">
        <title>Deep-cultivation of Planctomycetes and their phenomic and genomic characterization uncovers novel biology.</title>
        <authorList>
            <person name="Wiegand S."/>
            <person name="Jogler M."/>
            <person name="Boedeker C."/>
            <person name="Pinto D."/>
            <person name="Vollmers J."/>
            <person name="Rivas-Marin E."/>
            <person name="Kohn T."/>
            <person name="Peeters S.H."/>
            <person name="Heuer A."/>
            <person name="Rast P."/>
            <person name="Oberbeckmann S."/>
            <person name="Bunk B."/>
            <person name="Jeske O."/>
            <person name="Meyerdierks A."/>
            <person name="Storesund J.E."/>
            <person name="Kallscheuer N."/>
            <person name="Luecker S."/>
            <person name="Lage O.M."/>
            <person name="Pohl T."/>
            <person name="Merkel B.J."/>
            <person name="Hornburger P."/>
            <person name="Mueller R.-W."/>
            <person name="Bruemmer F."/>
            <person name="Labrenz M."/>
            <person name="Spormann A.M."/>
            <person name="Op den Camp H."/>
            <person name="Overmann J."/>
            <person name="Amann R."/>
            <person name="Jetten M.S.M."/>
            <person name="Mascher T."/>
            <person name="Medema M.H."/>
            <person name="Devos D.P."/>
            <person name="Kaster A.-K."/>
            <person name="Ovreas L."/>
            <person name="Rohde M."/>
            <person name="Galperin M.Y."/>
            <person name="Jogler C."/>
        </authorList>
    </citation>
    <scope>NUCLEOTIDE SEQUENCE [LARGE SCALE GENOMIC DNA]</scope>
    <source>
        <strain evidence="6 7">Q31a</strain>
    </source>
</reference>
<keyword evidence="2 4" id="KW-0810">Translation regulation</keyword>
<dbReference type="GO" id="GO:0006109">
    <property type="term" value="P:regulation of carbohydrate metabolic process"/>
    <property type="evidence" value="ECO:0007669"/>
    <property type="project" value="InterPro"/>
</dbReference>
<dbReference type="GO" id="GO:0005829">
    <property type="term" value="C:cytosol"/>
    <property type="evidence" value="ECO:0007669"/>
    <property type="project" value="TreeGrafter"/>
</dbReference>
<dbReference type="GO" id="GO:0048027">
    <property type="term" value="F:mRNA 5'-UTR binding"/>
    <property type="evidence" value="ECO:0007669"/>
    <property type="project" value="UniProtKB-UniRule"/>
</dbReference>
<dbReference type="Gene3D" id="2.60.40.4380">
    <property type="entry name" value="Translational regulator CsrA"/>
    <property type="match status" value="1"/>
</dbReference>
<protein>
    <recommendedName>
        <fullName evidence="4">Translational regulator CsrA</fullName>
    </recommendedName>
</protein>
<dbReference type="InterPro" id="IPR003751">
    <property type="entry name" value="CsrA"/>
</dbReference>
<dbReference type="PANTHER" id="PTHR34984">
    <property type="entry name" value="CARBON STORAGE REGULATOR"/>
    <property type="match status" value="1"/>
</dbReference>
<dbReference type="GO" id="GO:0045947">
    <property type="term" value="P:negative regulation of translational initiation"/>
    <property type="evidence" value="ECO:0007669"/>
    <property type="project" value="UniProtKB-UniRule"/>
</dbReference>
<evidence type="ECO:0000256" key="1">
    <source>
        <dbReference type="ARBA" id="ARBA00022490"/>
    </source>
</evidence>
<evidence type="ECO:0000256" key="5">
    <source>
        <dbReference type="SAM" id="MobiDB-lite"/>
    </source>
</evidence>
<evidence type="ECO:0000256" key="4">
    <source>
        <dbReference type="HAMAP-Rule" id="MF_00167"/>
    </source>
</evidence>
<dbReference type="RefSeq" id="WP_145077260.1">
    <property type="nucleotide sequence ID" value="NZ_CP036298.1"/>
</dbReference>
<feature type="compositionally biased region" description="Low complexity" evidence="5">
    <location>
        <begin position="73"/>
        <end position="83"/>
    </location>
</feature>
<gene>
    <name evidence="6" type="primary">csrA_1</name>
    <name evidence="4" type="synonym">csrA</name>
    <name evidence="6" type="ORF">Q31a_22700</name>
</gene>
<dbReference type="GO" id="GO:0044781">
    <property type="term" value="P:bacterial-type flagellum organization"/>
    <property type="evidence" value="ECO:0007669"/>
    <property type="project" value="UniProtKB-KW"/>
</dbReference>
<dbReference type="InterPro" id="IPR036107">
    <property type="entry name" value="CsrA_sf"/>
</dbReference>
<keyword evidence="1 4" id="KW-0963">Cytoplasm</keyword>
<keyword evidence="4" id="KW-1005">Bacterial flagellum biogenesis</keyword>
<dbReference type="SUPFAM" id="SSF117130">
    <property type="entry name" value="CsrA-like"/>
    <property type="match status" value="1"/>
</dbReference>
<comment type="function">
    <text evidence="4">A translational regulator that binds mRNA to regulate translation initiation and/or mRNA stability. Usually binds in the 5'-UTR at or near the Shine-Dalgarno sequence preventing ribosome-binding, thus repressing translation. Its main target seems to be the major flagellin gene, while its function is anatagonized by FliW.</text>
</comment>
<dbReference type="GO" id="GO:0006402">
    <property type="term" value="P:mRNA catabolic process"/>
    <property type="evidence" value="ECO:0007669"/>
    <property type="project" value="InterPro"/>
</dbReference>
<comment type="similarity">
    <text evidence="4">Belongs to the CsrA/RsmA family.</text>
</comment>
<dbReference type="EMBL" id="CP036298">
    <property type="protein sequence ID" value="QDV23957.1"/>
    <property type="molecule type" value="Genomic_DNA"/>
</dbReference>
<dbReference type="KEGG" id="ahel:Q31a_22700"/>
<dbReference type="PANTHER" id="PTHR34984:SF1">
    <property type="entry name" value="CARBON STORAGE REGULATOR"/>
    <property type="match status" value="1"/>
</dbReference>
<dbReference type="AlphaFoldDB" id="A0A518G5T9"/>
<dbReference type="OrthoDB" id="289081at2"/>
<dbReference type="HAMAP" id="MF_00167">
    <property type="entry name" value="CsrA"/>
    <property type="match status" value="1"/>
</dbReference>
<dbReference type="Proteomes" id="UP000318017">
    <property type="component" value="Chromosome"/>
</dbReference>
<evidence type="ECO:0000256" key="3">
    <source>
        <dbReference type="ARBA" id="ARBA00022884"/>
    </source>
</evidence>
<dbReference type="Pfam" id="PF02599">
    <property type="entry name" value="CsrA"/>
    <property type="match status" value="1"/>
</dbReference>
<name>A0A518G5T9_9BACT</name>
<evidence type="ECO:0000256" key="2">
    <source>
        <dbReference type="ARBA" id="ARBA00022845"/>
    </source>
</evidence>